<dbReference type="Proteomes" id="UP000007875">
    <property type="component" value="Unassembled WGS sequence"/>
</dbReference>
<accession>H2Z996</accession>
<keyword evidence="2" id="KW-0472">Membrane</keyword>
<keyword evidence="4" id="KW-1185">Reference proteome</keyword>
<keyword evidence="2" id="KW-1133">Transmembrane helix</keyword>
<feature type="transmembrane region" description="Helical" evidence="2">
    <location>
        <begin position="14"/>
        <end position="31"/>
    </location>
</feature>
<keyword evidence="2" id="KW-0812">Transmembrane</keyword>
<dbReference type="AlphaFoldDB" id="H2Z996"/>
<evidence type="ECO:0000256" key="2">
    <source>
        <dbReference type="SAM" id="Phobius"/>
    </source>
</evidence>
<name>H2Z996_CIOSA</name>
<dbReference type="OMA" id="ESSWCPR"/>
<proteinExistence type="predicted"/>
<dbReference type="Ensembl" id="ENSCSAVT00000014325.1">
    <property type="protein sequence ID" value="ENSCSAVP00000014161.1"/>
    <property type="gene ID" value="ENSCSAVG00000008304.1"/>
</dbReference>
<sequence length="131" mass="14422">MADEAESGWSPRPYEYILLGGGMYILFMCFGRRKRDPELVPIAGEEEPGTSGMAPEYGAFEGPYHPPSEDKGTQTDPLSNAIMWQAVAVGEPAEDTVHRTELVLDFSTGSISRSESIKHNSVARRMISIED</sequence>
<evidence type="ECO:0000313" key="3">
    <source>
        <dbReference type="Ensembl" id="ENSCSAVP00000014161.1"/>
    </source>
</evidence>
<evidence type="ECO:0000256" key="1">
    <source>
        <dbReference type="SAM" id="MobiDB-lite"/>
    </source>
</evidence>
<dbReference type="InParanoid" id="H2Z996"/>
<reference evidence="3" key="3">
    <citation type="submission" date="2025-09" db="UniProtKB">
        <authorList>
            <consortium name="Ensembl"/>
        </authorList>
    </citation>
    <scope>IDENTIFICATION</scope>
</reference>
<dbReference type="GeneTree" id="ENSGT00390000013282"/>
<reference evidence="3" key="2">
    <citation type="submission" date="2025-08" db="UniProtKB">
        <authorList>
            <consortium name="Ensembl"/>
        </authorList>
    </citation>
    <scope>IDENTIFICATION</scope>
</reference>
<evidence type="ECO:0000313" key="4">
    <source>
        <dbReference type="Proteomes" id="UP000007875"/>
    </source>
</evidence>
<organism evidence="3 4">
    <name type="scientific">Ciona savignyi</name>
    <name type="common">Pacific transparent sea squirt</name>
    <dbReference type="NCBI Taxonomy" id="51511"/>
    <lineage>
        <taxon>Eukaryota</taxon>
        <taxon>Metazoa</taxon>
        <taxon>Chordata</taxon>
        <taxon>Tunicata</taxon>
        <taxon>Ascidiacea</taxon>
        <taxon>Phlebobranchia</taxon>
        <taxon>Cionidae</taxon>
        <taxon>Ciona</taxon>
    </lineage>
</organism>
<protein>
    <submittedName>
        <fullName evidence="3">Uncharacterized protein</fullName>
    </submittedName>
</protein>
<dbReference type="HOGENOM" id="CLU_1926846_0_0_1"/>
<feature type="region of interest" description="Disordered" evidence="1">
    <location>
        <begin position="42"/>
        <end position="76"/>
    </location>
</feature>
<reference evidence="4" key="1">
    <citation type="submission" date="2003-08" db="EMBL/GenBank/DDBJ databases">
        <authorList>
            <person name="Birren B."/>
            <person name="Nusbaum C."/>
            <person name="Abebe A."/>
            <person name="Abouelleil A."/>
            <person name="Adekoya E."/>
            <person name="Ait-zahra M."/>
            <person name="Allen N."/>
            <person name="Allen T."/>
            <person name="An P."/>
            <person name="Anderson M."/>
            <person name="Anderson S."/>
            <person name="Arachchi H."/>
            <person name="Armbruster J."/>
            <person name="Bachantsang P."/>
            <person name="Baldwin J."/>
            <person name="Barry A."/>
            <person name="Bayul T."/>
            <person name="Blitshsteyn B."/>
            <person name="Bloom T."/>
            <person name="Blye J."/>
            <person name="Boguslavskiy L."/>
            <person name="Borowsky M."/>
            <person name="Boukhgalter B."/>
            <person name="Brunache A."/>
            <person name="Butler J."/>
            <person name="Calixte N."/>
            <person name="Calvo S."/>
            <person name="Camarata J."/>
            <person name="Campo K."/>
            <person name="Chang J."/>
            <person name="Cheshatsang Y."/>
            <person name="Citroen M."/>
            <person name="Collymore A."/>
            <person name="Considine T."/>
            <person name="Cook A."/>
            <person name="Cooke P."/>
            <person name="Corum B."/>
            <person name="Cuomo C."/>
            <person name="David R."/>
            <person name="Dawoe T."/>
            <person name="Degray S."/>
            <person name="Dodge S."/>
            <person name="Dooley K."/>
            <person name="Dorje P."/>
            <person name="Dorjee K."/>
            <person name="Dorris L."/>
            <person name="Duffey N."/>
            <person name="Dupes A."/>
            <person name="Elkins T."/>
            <person name="Engels R."/>
            <person name="Erickson J."/>
            <person name="Farina A."/>
            <person name="Faro S."/>
            <person name="Ferreira P."/>
            <person name="Fischer H."/>
            <person name="Fitzgerald M."/>
            <person name="Foley K."/>
            <person name="Gage D."/>
            <person name="Galagan J."/>
            <person name="Gearin G."/>
            <person name="Gnerre S."/>
            <person name="Gnirke A."/>
            <person name="Goyette A."/>
            <person name="Graham J."/>
            <person name="Grandbois E."/>
            <person name="Gyaltsen K."/>
            <person name="Hafez N."/>
            <person name="Hagopian D."/>
            <person name="Hagos B."/>
            <person name="Hall J."/>
            <person name="Hatcher B."/>
            <person name="Heller A."/>
            <person name="Higgins H."/>
            <person name="Honan T."/>
            <person name="Horn A."/>
            <person name="Houde N."/>
            <person name="Hughes L."/>
            <person name="Hulme W."/>
            <person name="Husby E."/>
            <person name="Iliev I."/>
            <person name="Jaffe D."/>
            <person name="Jones C."/>
            <person name="Kamal M."/>
            <person name="Kamat A."/>
            <person name="Kamvysselis M."/>
            <person name="Karlsson E."/>
            <person name="Kells C."/>
            <person name="Kieu A."/>
            <person name="Kisner P."/>
            <person name="Kodira C."/>
            <person name="Kulbokas E."/>
            <person name="Labutti K."/>
            <person name="Lama D."/>
            <person name="Landers T."/>
            <person name="Leger J."/>
            <person name="Levine S."/>
            <person name="Lewis D."/>
            <person name="Lewis T."/>
            <person name="Lindblad-toh K."/>
            <person name="Liu X."/>
            <person name="Lokyitsang T."/>
            <person name="Lokyitsang Y."/>
            <person name="Lucien O."/>
            <person name="Lui A."/>
            <person name="Ma L.J."/>
            <person name="Mabbitt R."/>
            <person name="Macdonald J."/>
            <person name="Maclean C."/>
            <person name="Major J."/>
            <person name="Manning J."/>
            <person name="Marabella R."/>
            <person name="Maru K."/>
            <person name="Matthews C."/>
            <person name="Mauceli E."/>
            <person name="Mccarthy M."/>
            <person name="Mcdonough S."/>
            <person name="Mcghee T."/>
            <person name="Meldrim J."/>
            <person name="Meneus L."/>
            <person name="Mesirov J."/>
            <person name="Mihalev A."/>
            <person name="Mihova T."/>
            <person name="Mikkelsen T."/>
            <person name="Mlenga V."/>
            <person name="Moru K."/>
            <person name="Mozes J."/>
            <person name="Mulrain L."/>
            <person name="Munson G."/>
            <person name="Naylor J."/>
            <person name="Newes C."/>
            <person name="Nguyen C."/>
            <person name="Nguyen N."/>
            <person name="Nguyen T."/>
            <person name="Nicol R."/>
            <person name="Nielsen C."/>
            <person name="Nizzari M."/>
            <person name="Norbu C."/>
            <person name="Norbu N."/>
            <person name="O'donnell P."/>
            <person name="Okoawo O."/>
            <person name="O'leary S."/>
            <person name="Omotosho B."/>
            <person name="O'neill K."/>
            <person name="Osman S."/>
            <person name="Parker S."/>
            <person name="Perrin D."/>
            <person name="Phunkhang P."/>
            <person name="Piqani B."/>
            <person name="Purcell S."/>
            <person name="Rachupka T."/>
            <person name="Ramasamy U."/>
            <person name="Rameau R."/>
            <person name="Ray V."/>
            <person name="Raymond C."/>
            <person name="Retta R."/>
            <person name="Richardson S."/>
            <person name="Rise C."/>
            <person name="Rodriguez J."/>
            <person name="Rogers J."/>
            <person name="Rogov P."/>
            <person name="Rutman M."/>
            <person name="Schupbach R."/>
            <person name="Seaman C."/>
            <person name="Settipalli S."/>
            <person name="Sharpe T."/>
            <person name="Sheridan J."/>
            <person name="Sherpa N."/>
            <person name="Shi J."/>
            <person name="Smirnov S."/>
            <person name="Smith C."/>
            <person name="Sougnez C."/>
            <person name="Spencer B."/>
            <person name="Stalker J."/>
            <person name="Stange-thomann N."/>
            <person name="Stavropoulos S."/>
            <person name="Stetson K."/>
            <person name="Stone C."/>
            <person name="Stone S."/>
            <person name="Stubbs M."/>
            <person name="Talamas J."/>
            <person name="Tchuinga P."/>
            <person name="Tenzing P."/>
            <person name="Tesfaye S."/>
            <person name="Theodore J."/>
            <person name="Thoulutsang Y."/>
            <person name="Topham K."/>
            <person name="Towey S."/>
            <person name="Tsamla T."/>
            <person name="Tsomo N."/>
            <person name="Vallee D."/>
            <person name="Vassiliev H."/>
            <person name="Venkataraman V."/>
            <person name="Vinson J."/>
            <person name="Vo A."/>
            <person name="Wade C."/>
            <person name="Wang S."/>
            <person name="Wangchuk T."/>
            <person name="Wangdi T."/>
            <person name="Whittaker C."/>
            <person name="Wilkinson J."/>
            <person name="Wu Y."/>
            <person name="Wyman D."/>
            <person name="Yadav S."/>
            <person name="Yang S."/>
            <person name="Yang X."/>
            <person name="Yeager S."/>
            <person name="Yee E."/>
            <person name="Young G."/>
            <person name="Zainoun J."/>
            <person name="Zembeck L."/>
            <person name="Zimmer A."/>
            <person name="Zody M."/>
            <person name="Lander E."/>
        </authorList>
    </citation>
    <scope>NUCLEOTIDE SEQUENCE [LARGE SCALE GENOMIC DNA]</scope>
</reference>